<dbReference type="InterPro" id="IPR005545">
    <property type="entry name" value="YCII"/>
</dbReference>
<dbReference type="SUPFAM" id="SSF54909">
    <property type="entry name" value="Dimeric alpha+beta barrel"/>
    <property type="match status" value="1"/>
</dbReference>
<dbReference type="Gene3D" id="3.30.70.1060">
    <property type="entry name" value="Dimeric alpha+beta barrel"/>
    <property type="match status" value="1"/>
</dbReference>
<dbReference type="EMBL" id="CP000780">
    <property type="protein sequence ID" value="ABS56039.1"/>
    <property type="molecule type" value="Genomic_DNA"/>
</dbReference>
<name>A7I8H8_METB6</name>
<keyword evidence="3" id="KW-1185">Reference proteome</keyword>
<evidence type="ECO:0000259" key="1">
    <source>
        <dbReference type="Pfam" id="PF03795"/>
    </source>
</evidence>
<dbReference type="RefSeq" id="WP_012107079.1">
    <property type="nucleotide sequence ID" value="NC_009712.1"/>
</dbReference>
<reference evidence="3" key="1">
    <citation type="journal article" date="2015" name="Microbiology">
        <title>Genome of Methanoregula boonei 6A8 reveals adaptations to oligotrophic peatland environments.</title>
        <authorList>
            <person name="Braeuer S."/>
            <person name="Cadillo-Quiroz H."/>
            <person name="Kyrpides N."/>
            <person name="Woyke T."/>
            <person name="Goodwin L."/>
            <person name="Detter C."/>
            <person name="Podell S."/>
            <person name="Yavitt J.B."/>
            <person name="Zinder S.H."/>
        </authorList>
    </citation>
    <scope>NUCLEOTIDE SEQUENCE [LARGE SCALE GENOMIC DNA]</scope>
    <source>
        <strain evidence="3">DSM 21154 / JCM 14090 / 6A8</strain>
    </source>
</reference>
<dbReference type="GeneID" id="24783948"/>
<evidence type="ECO:0000313" key="3">
    <source>
        <dbReference type="Proteomes" id="UP000002408"/>
    </source>
</evidence>
<organism evidence="2 3">
    <name type="scientific">Methanoregula boonei (strain DSM 21154 / JCM 14090 / 6A8)</name>
    <dbReference type="NCBI Taxonomy" id="456442"/>
    <lineage>
        <taxon>Archaea</taxon>
        <taxon>Methanobacteriati</taxon>
        <taxon>Methanobacteriota</taxon>
        <taxon>Stenosarchaea group</taxon>
        <taxon>Methanomicrobia</taxon>
        <taxon>Methanomicrobiales</taxon>
        <taxon>Methanoregulaceae</taxon>
        <taxon>Methanoregula</taxon>
    </lineage>
</organism>
<dbReference type="KEGG" id="mbn:Mboo_1521"/>
<gene>
    <name evidence="2" type="ordered locus">Mboo_1521</name>
</gene>
<dbReference type="AlphaFoldDB" id="A7I8H8"/>
<dbReference type="InterPro" id="IPR011008">
    <property type="entry name" value="Dimeric_a/b-barrel"/>
</dbReference>
<dbReference type="Proteomes" id="UP000002408">
    <property type="component" value="Chromosome"/>
</dbReference>
<sequence>MPLYALLFKGGLRHSELSKEYSDRFVEWAKKVASGRVPGSRFLQEGRLVSAKGVTNLTFDKDTIGGYIMVESENYEKAVAIAKGCPILENGGYVEVREVMT</sequence>
<dbReference type="Pfam" id="PF03795">
    <property type="entry name" value="YCII"/>
    <property type="match status" value="1"/>
</dbReference>
<proteinExistence type="predicted"/>
<accession>A7I8H8</accession>
<protein>
    <recommendedName>
        <fullName evidence="1">YCII-related domain-containing protein</fullName>
    </recommendedName>
</protein>
<evidence type="ECO:0000313" key="2">
    <source>
        <dbReference type="EMBL" id="ABS56039.1"/>
    </source>
</evidence>
<dbReference type="HOGENOM" id="CLU_130902_4_1_2"/>
<feature type="domain" description="YCII-related" evidence="1">
    <location>
        <begin position="46"/>
        <end position="100"/>
    </location>
</feature>